<evidence type="ECO:0000256" key="2">
    <source>
        <dbReference type="ARBA" id="ARBA00023186"/>
    </source>
</evidence>
<dbReference type="PRINTS" id="PR00773">
    <property type="entry name" value="GRPEPROTEIN"/>
</dbReference>
<dbReference type="HAMAP" id="MF_01151">
    <property type="entry name" value="GrpE"/>
    <property type="match status" value="1"/>
</dbReference>
<comment type="subcellular location">
    <subcellularLocation>
        <location evidence="3">Cytoplasm</location>
    </subcellularLocation>
</comment>
<evidence type="ECO:0000256" key="1">
    <source>
        <dbReference type="ARBA" id="ARBA00009054"/>
    </source>
</evidence>
<evidence type="ECO:0000256" key="6">
    <source>
        <dbReference type="SAM" id="MobiDB-lite"/>
    </source>
</evidence>
<dbReference type="CDD" id="cd00446">
    <property type="entry name" value="GrpE"/>
    <property type="match status" value="1"/>
</dbReference>
<feature type="compositionally biased region" description="Basic and acidic residues" evidence="6">
    <location>
        <begin position="1"/>
        <end position="34"/>
    </location>
</feature>
<keyword evidence="2 3" id="KW-0143">Chaperone</keyword>
<dbReference type="SUPFAM" id="SSF51064">
    <property type="entry name" value="Head domain of nucleotide exchange factor GrpE"/>
    <property type="match status" value="1"/>
</dbReference>
<dbReference type="Proteomes" id="UP000597761">
    <property type="component" value="Unassembled WGS sequence"/>
</dbReference>
<comment type="subunit">
    <text evidence="3">Homodimer.</text>
</comment>
<feature type="compositionally biased region" description="Low complexity" evidence="6">
    <location>
        <begin position="81"/>
        <end position="95"/>
    </location>
</feature>
<protein>
    <recommendedName>
        <fullName evidence="3 4">Protein GrpE</fullName>
    </recommendedName>
    <alternativeName>
        <fullName evidence="3">HSP-70 cofactor</fullName>
    </alternativeName>
</protein>
<comment type="caution">
    <text evidence="7">The sequence shown here is derived from an EMBL/GenBank/DDBJ whole genome shotgun (WGS) entry which is preliminary data.</text>
</comment>
<dbReference type="RefSeq" id="WP_188665579.1">
    <property type="nucleotide sequence ID" value="NZ_BMJI01000001.1"/>
</dbReference>
<reference evidence="8" key="1">
    <citation type="journal article" date="2019" name="Int. J. Syst. Evol. Microbiol.">
        <title>The Global Catalogue of Microorganisms (GCM) 10K type strain sequencing project: providing services to taxonomists for standard genome sequencing and annotation.</title>
        <authorList>
            <consortium name="The Broad Institute Genomics Platform"/>
            <consortium name="The Broad Institute Genome Sequencing Center for Infectious Disease"/>
            <person name="Wu L."/>
            <person name="Ma J."/>
        </authorList>
    </citation>
    <scope>NUCLEOTIDE SEQUENCE [LARGE SCALE GENOMIC DNA]</scope>
    <source>
        <strain evidence="8">CGMCC 1.15480</strain>
    </source>
</reference>
<keyword evidence="3 4" id="KW-0346">Stress response</keyword>
<evidence type="ECO:0000256" key="5">
    <source>
        <dbReference type="RuleBase" id="RU004478"/>
    </source>
</evidence>
<dbReference type="EMBL" id="BMJI01000001">
    <property type="protein sequence ID" value="GGC80459.1"/>
    <property type="molecule type" value="Genomic_DNA"/>
</dbReference>
<proteinExistence type="inferred from homology"/>
<evidence type="ECO:0000313" key="8">
    <source>
        <dbReference type="Proteomes" id="UP000597761"/>
    </source>
</evidence>
<dbReference type="Gene3D" id="2.30.22.10">
    <property type="entry name" value="Head domain of nucleotide exchange factor GrpE"/>
    <property type="match status" value="1"/>
</dbReference>
<accession>A0ABQ1NPG7</accession>
<dbReference type="PANTHER" id="PTHR21237">
    <property type="entry name" value="GRPE PROTEIN"/>
    <property type="match status" value="1"/>
</dbReference>
<dbReference type="Pfam" id="PF01025">
    <property type="entry name" value="GrpE"/>
    <property type="match status" value="1"/>
</dbReference>
<evidence type="ECO:0000256" key="3">
    <source>
        <dbReference type="HAMAP-Rule" id="MF_01151"/>
    </source>
</evidence>
<name>A0ABQ1NPG7_9MICC</name>
<dbReference type="PANTHER" id="PTHR21237:SF23">
    <property type="entry name" value="GRPE PROTEIN HOMOLOG, MITOCHONDRIAL"/>
    <property type="match status" value="1"/>
</dbReference>
<sequence length="240" mass="24970">MGAQEPAHEGENAEPDRNGENGERPVFRDNRRIDPVTGEVRGDGPAGGAAGDPAAGGDAPAGGDGDVVAEAEAILDDARTADAQAGAAAPSGAAEPADEPVDDAERLAAERLADLQRLQAEFVNYRRRVDRDRDVARTNAVISVLTALLPVLDDLDAARQHGDLTEGPFAAIAAKLDAVLTQQGLERYGEVGAVFDPAIHEALLQQPSDDVDPGHVSHVLRSGYRVGDRVLRAAQVGVAS</sequence>
<dbReference type="InterPro" id="IPR013805">
    <property type="entry name" value="GrpE_CC"/>
</dbReference>
<organism evidence="7 8">
    <name type="scientific">Tersicoccus solisilvae</name>
    <dbReference type="NCBI Taxonomy" id="1882339"/>
    <lineage>
        <taxon>Bacteria</taxon>
        <taxon>Bacillati</taxon>
        <taxon>Actinomycetota</taxon>
        <taxon>Actinomycetes</taxon>
        <taxon>Micrococcales</taxon>
        <taxon>Micrococcaceae</taxon>
        <taxon>Tersicoccus</taxon>
    </lineage>
</organism>
<comment type="similarity">
    <text evidence="1 3 5">Belongs to the GrpE family.</text>
</comment>
<evidence type="ECO:0000256" key="4">
    <source>
        <dbReference type="RuleBase" id="RU000639"/>
    </source>
</evidence>
<dbReference type="InterPro" id="IPR000740">
    <property type="entry name" value="GrpE"/>
</dbReference>
<dbReference type="InterPro" id="IPR009012">
    <property type="entry name" value="GrpE_head"/>
</dbReference>
<gene>
    <name evidence="3 7" type="primary">grpE</name>
    <name evidence="7" type="ORF">GCM10011512_04040</name>
</gene>
<keyword evidence="8" id="KW-1185">Reference proteome</keyword>
<comment type="function">
    <text evidence="3 4">Participates actively in the response to hyperosmotic and heat shock by preventing the aggregation of stress-denatured proteins, in association with DnaK and GrpE. It is the nucleotide exchange factor for DnaK and may function as a thermosensor. Unfolded proteins bind initially to DnaJ; upon interaction with the DnaJ-bound protein, DnaK hydrolyzes its bound ATP, resulting in the formation of a stable complex. GrpE releases ADP from DnaK; ATP binding to DnaK triggers the release of the substrate protein, thus completing the reaction cycle. Several rounds of ATP-dependent interactions between DnaJ, DnaK and GrpE are required for fully efficient folding.</text>
</comment>
<feature type="region of interest" description="Disordered" evidence="6">
    <location>
        <begin position="1"/>
        <end position="101"/>
    </location>
</feature>
<dbReference type="SUPFAM" id="SSF58014">
    <property type="entry name" value="Coiled-coil domain of nucleotide exchange factor GrpE"/>
    <property type="match status" value="1"/>
</dbReference>
<keyword evidence="3" id="KW-0963">Cytoplasm</keyword>
<evidence type="ECO:0000313" key="7">
    <source>
        <dbReference type="EMBL" id="GGC80459.1"/>
    </source>
</evidence>
<dbReference type="PROSITE" id="PS01071">
    <property type="entry name" value="GRPE"/>
    <property type="match status" value="1"/>
</dbReference>
<dbReference type="Gene3D" id="3.90.20.20">
    <property type="match status" value="1"/>
</dbReference>